<proteinExistence type="inferred from homology"/>
<dbReference type="PANTHER" id="PTHR23407">
    <property type="entry name" value="ATPASE INHIBITOR/5-FORMYLTETRAHYDROFOLATE CYCLO-LIGASE"/>
    <property type="match status" value="1"/>
</dbReference>
<dbReference type="PANTHER" id="PTHR23407:SF1">
    <property type="entry name" value="5-FORMYLTETRAHYDROFOLATE CYCLO-LIGASE"/>
    <property type="match status" value="1"/>
</dbReference>
<accession>A0A024V4E7</accession>
<dbReference type="InterPro" id="IPR024185">
    <property type="entry name" value="FTHF_cligase-like_sf"/>
</dbReference>
<dbReference type="OrthoDB" id="2015992at2759"/>
<dbReference type="Proteomes" id="UP000030690">
    <property type="component" value="Unassembled WGS sequence"/>
</dbReference>
<name>A0A024V4E7_PLAFA</name>
<dbReference type="Pfam" id="PF01812">
    <property type="entry name" value="5-FTHF_cyc-lig"/>
    <property type="match status" value="1"/>
</dbReference>
<dbReference type="EMBL" id="KI925128">
    <property type="protein sequence ID" value="ETW17359.1"/>
    <property type="molecule type" value="Genomic_DNA"/>
</dbReference>
<dbReference type="GO" id="GO:0005739">
    <property type="term" value="C:mitochondrion"/>
    <property type="evidence" value="ECO:0007669"/>
    <property type="project" value="TreeGrafter"/>
</dbReference>
<sequence length="456" mass="55268">MDVKEYTHNIIDIDISNHIKIRSSNNYNNKKLKETIRQNAKKIRDITFKYWIKEKQLQSGNFVINDENINDKMIIENKKDIINNINNDKKISYSYVDSFQTCVTNSKDEEGVLYIDDLYTYLIRQLYILFCSLEVRKKKNNVQFDFTRIYKYTYNYKKLESHISYEYLKKYDINDDIIKNDIENFHFYAYDHNIEDPKKYCDMEENYNNANYNICIYLPTKKEIDILFIIDQLYDYFYFVLYVPITTKEKDLIFFPFNIKNNLLVQYHFNIFIPYDYIYYTTYKKMNNFILNYSKIVKNYELSNSLYKHNDTIILIPLIAYNKLGYRIGSGKGYYDKTLTKTRKKNDIIKQIKNIQMNDNIITNNKDHDIQKENHLYLGTKNDTNNIICSNVKNIKHKTFNNEIEIYTQNKQKIYFNEIKIGVSFEMFLYDIDFSETTDLILDYMINENNIYHFIL</sequence>
<dbReference type="Gene3D" id="3.40.50.10420">
    <property type="entry name" value="NagB/RpiA/CoA transferase-like"/>
    <property type="match status" value="1"/>
</dbReference>
<organism evidence="6 7">
    <name type="scientific">Plasmodium falciparum Vietnam Oak-Knoll</name>
    <name type="common">FVO</name>
    <dbReference type="NCBI Taxonomy" id="1036723"/>
    <lineage>
        <taxon>Eukaryota</taxon>
        <taxon>Sar</taxon>
        <taxon>Alveolata</taxon>
        <taxon>Apicomplexa</taxon>
        <taxon>Aconoidasida</taxon>
        <taxon>Haemosporida</taxon>
        <taxon>Plasmodiidae</taxon>
        <taxon>Plasmodium</taxon>
        <taxon>Plasmodium (Laverania)</taxon>
    </lineage>
</organism>
<keyword evidence="3" id="KW-0067">ATP-binding</keyword>
<evidence type="ECO:0000313" key="7">
    <source>
        <dbReference type="Proteomes" id="UP000030690"/>
    </source>
</evidence>
<dbReference type="SUPFAM" id="SSF100950">
    <property type="entry name" value="NagB/RpiA/CoA transferase-like"/>
    <property type="match status" value="1"/>
</dbReference>
<reference evidence="6 7" key="1">
    <citation type="submission" date="2013-02" db="EMBL/GenBank/DDBJ databases">
        <title>The Genome Annotation of Plasmodium falciparum Vietnam Oak-Knoll (FVO).</title>
        <authorList>
            <consortium name="The Broad Institute Genome Sequencing Platform"/>
            <consortium name="The Broad Institute Genome Sequencing Center for Infectious Disease"/>
            <person name="Neafsey D."/>
            <person name="Hoffman S."/>
            <person name="Volkman S."/>
            <person name="Rosenthal P."/>
            <person name="Walker B."/>
            <person name="Young S.K."/>
            <person name="Zeng Q."/>
            <person name="Gargeya S."/>
            <person name="Fitzgerald M."/>
            <person name="Haas B."/>
            <person name="Abouelleil A."/>
            <person name="Allen A.W."/>
            <person name="Alvarado L."/>
            <person name="Arachchi H.M."/>
            <person name="Berlin A.M."/>
            <person name="Chapman S.B."/>
            <person name="Gainer-Dewar J."/>
            <person name="Goldberg J."/>
            <person name="Griggs A."/>
            <person name="Gujja S."/>
            <person name="Hansen M."/>
            <person name="Howarth C."/>
            <person name="Imamovic A."/>
            <person name="Ireland A."/>
            <person name="Larimer J."/>
            <person name="McCowan C."/>
            <person name="Murphy C."/>
            <person name="Pearson M."/>
            <person name="Poon T.W."/>
            <person name="Priest M."/>
            <person name="Roberts A."/>
            <person name="Saif S."/>
            <person name="Shea T."/>
            <person name="Sisk P."/>
            <person name="Sykes S."/>
            <person name="Wortman J."/>
            <person name="Nusbaum C."/>
            <person name="Birren B."/>
        </authorList>
    </citation>
    <scope>NUCLEOTIDE SEQUENCE [LARGE SCALE GENOMIC DNA]</scope>
    <source>
        <strain evidence="7">Vietnam Oak-Knoll (FVO)</strain>
    </source>
</reference>
<dbReference type="GO" id="GO:0035999">
    <property type="term" value="P:tetrahydrofolate interconversion"/>
    <property type="evidence" value="ECO:0007669"/>
    <property type="project" value="TreeGrafter"/>
</dbReference>
<comment type="catalytic activity">
    <reaction evidence="4">
        <text>(6S)-5-formyl-5,6,7,8-tetrahydrofolate + ATP = (6R)-5,10-methenyltetrahydrofolate + ADP + phosphate</text>
        <dbReference type="Rhea" id="RHEA:10488"/>
        <dbReference type="ChEBI" id="CHEBI:30616"/>
        <dbReference type="ChEBI" id="CHEBI:43474"/>
        <dbReference type="ChEBI" id="CHEBI:57455"/>
        <dbReference type="ChEBI" id="CHEBI:57457"/>
        <dbReference type="ChEBI" id="CHEBI:456216"/>
        <dbReference type="EC" id="6.3.3.2"/>
    </reaction>
</comment>
<gene>
    <name evidence="6" type="ORF">PFFVO_03733</name>
</gene>
<dbReference type="InterPro" id="IPR037171">
    <property type="entry name" value="NagB/RpiA_transferase-like"/>
</dbReference>
<dbReference type="EC" id="6.3.3.2" evidence="5"/>
<reference evidence="6 7" key="2">
    <citation type="submission" date="2013-02" db="EMBL/GenBank/DDBJ databases">
        <title>The Genome Sequence of Plasmodium falciparum Vietnam Oak-Knoll (FVO).</title>
        <authorList>
            <consortium name="The Broad Institute Genome Sequencing Platform"/>
            <consortium name="The Broad Institute Genome Sequencing Center for Infectious Disease"/>
            <person name="Neafsey D."/>
            <person name="Cheeseman I."/>
            <person name="Volkman S."/>
            <person name="Adams J."/>
            <person name="Walker B."/>
            <person name="Young S.K."/>
            <person name="Zeng Q."/>
            <person name="Gargeya S."/>
            <person name="Fitzgerald M."/>
            <person name="Haas B."/>
            <person name="Abouelleil A."/>
            <person name="Alvarado L."/>
            <person name="Arachchi H.M."/>
            <person name="Berlin A.M."/>
            <person name="Chapman S.B."/>
            <person name="Dewar J."/>
            <person name="Goldberg J."/>
            <person name="Griggs A."/>
            <person name="Gujja S."/>
            <person name="Hansen M."/>
            <person name="Howarth C."/>
            <person name="Imamovic A."/>
            <person name="Larimer J."/>
            <person name="McCowan C."/>
            <person name="Murphy C."/>
            <person name="Neiman D."/>
            <person name="Pearson M."/>
            <person name="Priest M."/>
            <person name="Roberts A."/>
            <person name="Saif S."/>
            <person name="Shea T."/>
            <person name="Sisk P."/>
            <person name="Sykes S."/>
            <person name="Wortman J."/>
            <person name="Nusbaum C."/>
            <person name="Birren B."/>
        </authorList>
    </citation>
    <scope>NUCLEOTIDE SEQUENCE [LARGE SCALE GENOMIC DNA]</scope>
    <source>
        <strain evidence="7">Vietnam Oak-Knoll (FVO)</strain>
    </source>
</reference>
<dbReference type="GO" id="GO:0030272">
    <property type="term" value="F:5-formyltetrahydrofolate cyclo-ligase activity"/>
    <property type="evidence" value="ECO:0007669"/>
    <property type="project" value="UniProtKB-EC"/>
</dbReference>
<evidence type="ECO:0000256" key="4">
    <source>
        <dbReference type="ARBA" id="ARBA00036539"/>
    </source>
</evidence>
<evidence type="ECO:0000256" key="2">
    <source>
        <dbReference type="ARBA" id="ARBA00022741"/>
    </source>
</evidence>
<evidence type="ECO:0000256" key="1">
    <source>
        <dbReference type="ARBA" id="ARBA00010638"/>
    </source>
</evidence>
<protein>
    <recommendedName>
        <fullName evidence="5">5-formyltetrahydrofolate cyclo-ligase</fullName>
        <ecNumber evidence="5">6.3.3.2</ecNumber>
    </recommendedName>
</protein>
<keyword evidence="2" id="KW-0547">Nucleotide-binding</keyword>
<evidence type="ECO:0000313" key="6">
    <source>
        <dbReference type="EMBL" id="ETW17359.1"/>
    </source>
</evidence>
<dbReference type="AlphaFoldDB" id="A0A024V4E7"/>
<evidence type="ECO:0000256" key="5">
    <source>
        <dbReference type="ARBA" id="ARBA00038966"/>
    </source>
</evidence>
<evidence type="ECO:0000256" key="3">
    <source>
        <dbReference type="ARBA" id="ARBA00022840"/>
    </source>
</evidence>
<comment type="similarity">
    <text evidence="1">Belongs to the 5-formyltetrahydrofolate cyclo-ligase family.</text>
</comment>
<dbReference type="InterPro" id="IPR002698">
    <property type="entry name" value="FTHF_cligase"/>
</dbReference>
<dbReference type="GO" id="GO:0009396">
    <property type="term" value="P:folic acid-containing compound biosynthetic process"/>
    <property type="evidence" value="ECO:0007669"/>
    <property type="project" value="TreeGrafter"/>
</dbReference>
<dbReference type="GO" id="GO:0005524">
    <property type="term" value="F:ATP binding"/>
    <property type="evidence" value="ECO:0007669"/>
    <property type="project" value="UniProtKB-KW"/>
</dbReference>